<sequence>MDHHHQLSGSSDDSDALDKSIGLPPYFNSAGAGSKPEEIIQRKLQTFDTFKRTIEELQSEYKRNLPTFSDQMKKLEDFTDEIESVHKNTTVGSLIGGSVGAVGGIAGLGGLALSPFTLGAYLCVTAVGAVTAVAGGVTRAASIITNMLKQRKLRQTVVKIISDFLETIKPMTKPLNIISNITADIQRNKLKFQTPARGFDDSLKIAKVHCKKKKS</sequence>
<dbReference type="AlphaFoldDB" id="A0A6P6NCR6"/>
<feature type="transmembrane region" description="Helical" evidence="2">
    <location>
        <begin position="119"/>
        <end position="144"/>
    </location>
</feature>
<protein>
    <submittedName>
        <fullName evidence="4">Apolipoprotein L2-like</fullName>
    </submittedName>
</protein>
<dbReference type="Pfam" id="PF05461">
    <property type="entry name" value="ApoL"/>
    <property type="match status" value="1"/>
</dbReference>
<evidence type="ECO:0000256" key="2">
    <source>
        <dbReference type="SAM" id="Phobius"/>
    </source>
</evidence>
<keyword evidence="2" id="KW-0472">Membrane</keyword>
<dbReference type="GeneID" id="113077953"/>
<dbReference type="GO" id="GO:0008289">
    <property type="term" value="F:lipid binding"/>
    <property type="evidence" value="ECO:0007669"/>
    <property type="project" value="InterPro"/>
</dbReference>
<dbReference type="KEGG" id="caua:113077953"/>
<evidence type="ECO:0000256" key="1">
    <source>
        <dbReference type="ARBA" id="ARBA00010090"/>
    </source>
</evidence>
<evidence type="ECO:0000313" key="4">
    <source>
        <dbReference type="RefSeq" id="XP_026106001.1"/>
    </source>
</evidence>
<dbReference type="GO" id="GO:0042157">
    <property type="term" value="P:lipoprotein metabolic process"/>
    <property type="evidence" value="ECO:0007669"/>
    <property type="project" value="InterPro"/>
</dbReference>
<dbReference type="OrthoDB" id="6363454at2759"/>
<comment type="similarity">
    <text evidence="1">Belongs to the apolipoprotein L family.</text>
</comment>
<evidence type="ECO:0000313" key="3">
    <source>
        <dbReference type="Proteomes" id="UP000515129"/>
    </source>
</evidence>
<keyword evidence="3" id="KW-1185">Reference proteome</keyword>
<keyword evidence="2" id="KW-1133">Transmembrane helix</keyword>
<reference evidence="4" key="1">
    <citation type="submission" date="2025-08" db="UniProtKB">
        <authorList>
            <consortium name="RefSeq"/>
        </authorList>
    </citation>
    <scope>IDENTIFICATION</scope>
    <source>
        <strain evidence="4">Wakin</strain>
        <tissue evidence="4">Muscle</tissue>
    </source>
</reference>
<dbReference type="GO" id="GO:0006869">
    <property type="term" value="P:lipid transport"/>
    <property type="evidence" value="ECO:0007669"/>
    <property type="project" value="InterPro"/>
</dbReference>
<proteinExistence type="inferred from homology"/>
<dbReference type="Proteomes" id="UP000515129">
    <property type="component" value="Unplaced"/>
</dbReference>
<name>A0A6P6NCR6_CARAU</name>
<dbReference type="RefSeq" id="XP_026106001.1">
    <property type="nucleotide sequence ID" value="XM_026250216.1"/>
</dbReference>
<keyword evidence="2" id="KW-0812">Transmembrane</keyword>
<organism evidence="3 4">
    <name type="scientific">Carassius auratus</name>
    <name type="common">Goldfish</name>
    <dbReference type="NCBI Taxonomy" id="7957"/>
    <lineage>
        <taxon>Eukaryota</taxon>
        <taxon>Metazoa</taxon>
        <taxon>Chordata</taxon>
        <taxon>Craniata</taxon>
        <taxon>Vertebrata</taxon>
        <taxon>Euteleostomi</taxon>
        <taxon>Actinopterygii</taxon>
        <taxon>Neopterygii</taxon>
        <taxon>Teleostei</taxon>
        <taxon>Ostariophysi</taxon>
        <taxon>Cypriniformes</taxon>
        <taxon>Cyprinidae</taxon>
        <taxon>Cyprininae</taxon>
        <taxon>Carassius</taxon>
    </lineage>
</organism>
<accession>A0A6P6NCR6</accession>
<dbReference type="PANTHER" id="PTHR14096">
    <property type="entry name" value="APOLIPOPROTEIN L"/>
    <property type="match status" value="1"/>
</dbReference>
<feature type="transmembrane region" description="Helical" evidence="2">
    <location>
        <begin position="91"/>
        <end position="113"/>
    </location>
</feature>
<dbReference type="InterPro" id="IPR008405">
    <property type="entry name" value="ApoL"/>
</dbReference>
<gene>
    <name evidence="4" type="primary">LOC113077953</name>
</gene>
<dbReference type="GO" id="GO:0005576">
    <property type="term" value="C:extracellular region"/>
    <property type="evidence" value="ECO:0007669"/>
    <property type="project" value="InterPro"/>
</dbReference>
<dbReference type="GO" id="GO:0016020">
    <property type="term" value="C:membrane"/>
    <property type="evidence" value="ECO:0007669"/>
    <property type="project" value="TreeGrafter"/>
</dbReference>
<dbReference type="PANTHER" id="PTHR14096:SF28">
    <property type="entry name" value="APOLIPOPROTEIN L, 1-RELATED"/>
    <property type="match status" value="1"/>
</dbReference>